<accession>A0A1D1UNN2</accession>
<dbReference type="EMBL" id="BDGG01000001">
    <property type="protein sequence ID" value="GAU90140.1"/>
    <property type="molecule type" value="Genomic_DNA"/>
</dbReference>
<evidence type="ECO:0000313" key="1">
    <source>
        <dbReference type="EMBL" id="GAU90140.1"/>
    </source>
</evidence>
<evidence type="ECO:0000313" key="2">
    <source>
        <dbReference type="Proteomes" id="UP000186922"/>
    </source>
</evidence>
<keyword evidence="2" id="KW-1185">Reference proteome</keyword>
<gene>
    <name evidence="1" type="primary">RvY_02604-1</name>
    <name evidence="1" type="synonym">RvY_02604.1</name>
    <name evidence="1" type="ORF">RvY_02604</name>
</gene>
<sequence>MALNIDRHTGAKTPEKVESRLCDDCGNSSYSTSSALMLDCLFRPKPARLRNRLRCCWSGRSVEELMERISELLPVGDNII</sequence>
<protein>
    <submittedName>
        <fullName evidence="1">Uncharacterized protein</fullName>
    </submittedName>
</protein>
<reference evidence="1 2" key="1">
    <citation type="journal article" date="2016" name="Nat. Commun.">
        <title>Extremotolerant tardigrade genome and improved radiotolerance of human cultured cells by tardigrade-unique protein.</title>
        <authorList>
            <person name="Hashimoto T."/>
            <person name="Horikawa D.D."/>
            <person name="Saito Y."/>
            <person name="Kuwahara H."/>
            <person name="Kozuka-Hata H."/>
            <person name="Shin-I T."/>
            <person name="Minakuchi Y."/>
            <person name="Ohishi K."/>
            <person name="Motoyama A."/>
            <person name="Aizu T."/>
            <person name="Enomoto A."/>
            <person name="Kondo K."/>
            <person name="Tanaka S."/>
            <person name="Hara Y."/>
            <person name="Koshikawa S."/>
            <person name="Sagara H."/>
            <person name="Miura T."/>
            <person name="Yokobori S."/>
            <person name="Miyagawa K."/>
            <person name="Suzuki Y."/>
            <person name="Kubo T."/>
            <person name="Oyama M."/>
            <person name="Kohara Y."/>
            <person name="Fujiyama A."/>
            <person name="Arakawa K."/>
            <person name="Katayama T."/>
            <person name="Toyoda A."/>
            <person name="Kunieda T."/>
        </authorList>
    </citation>
    <scope>NUCLEOTIDE SEQUENCE [LARGE SCALE GENOMIC DNA]</scope>
    <source>
        <strain evidence="1 2">YOKOZUNA-1</strain>
    </source>
</reference>
<proteinExistence type="predicted"/>
<dbReference type="AlphaFoldDB" id="A0A1D1UNN2"/>
<organism evidence="1 2">
    <name type="scientific">Ramazzottius varieornatus</name>
    <name type="common">Water bear</name>
    <name type="synonym">Tardigrade</name>
    <dbReference type="NCBI Taxonomy" id="947166"/>
    <lineage>
        <taxon>Eukaryota</taxon>
        <taxon>Metazoa</taxon>
        <taxon>Ecdysozoa</taxon>
        <taxon>Tardigrada</taxon>
        <taxon>Eutardigrada</taxon>
        <taxon>Parachela</taxon>
        <taxon>Hypsibioidea</taxon>
        <taxon>Ramazzottiidae</taxon>
        <taxon>Ramazzottius</taxon>
    </lineage>
</organism>
<dbReference type="Proteomes" id="UP000186922">
    <property type="component" value="Unassembled WGS sequence"/>
</dbReference>
<comment type="caution">
    <text evidence="1">The sequence shown here is derived from an EMBL/GenBank/DDBJ whole genome shotgun (WGS) entry which is preliminary data.</text>
</comment>
<name>A0A1D1UNN2_RAMVA</name>